<protein>
    <submittedName>
        <fullName evidence="2">Uncharacterized protein</fullName>
    </submittedName>
</protein>
<evidence type="ECO:0000256" key="1">
    <source>
        <dbReference type="SAM" id="MobiDB-lite"/>
    </source>
</evidence>
<evidence type="ECO:0000313" key="2">
    <source>
        <dbReference type="EMBL" id="EGT31725.1"/>
    </source>
</evidence>
<keyword evidence="3" id="KW-1185">Reference proteome</keyword>
<feature type="region of interest" description="Disordered" evidence="1">
    <location>
        <begin position="1"/>
        <end position="40"/>
    </location>
</feature>
<organism evidence="3">
    <name type="scientific">Caenorhabditis brenneri</name>
    <name type="common">Nematode worm</name>
    <dbReference type="NCBI Taxonomy" id="135651"/>
    <lineage>
        <taxon>Eukaryota</taxon>
        <taxon>Metazoa</taxon>
        <taxon>Ecdysozoa</taxon>
        <taxon>Nematoda</taxon>
        <taxon>Chromadorea</taxon>
        <taxon>Rhabditida</taxon>
        <taxon>Rhabditina</taxon>
        <taxon>Rhabditomorpha</taxon>
        <taxon>Rhabditoidea</taxon>
        <taxon>Rhabditidae</taxon>
        <taxon>Peloderinae</taxon>
        <taxon>Caenorhabditis</taxon>
    </lineage>
</organism>
<dbReference type="Proteomes" id="UP000008068">
    <property type="component" value="Unassembled WGS sequence"/>
</dbReference>
<accession>G0PK50</accession>
<name>G0PK50_CAEBE</name>
<feature type="compositionally biased region" description="Polar residues" evidence="1">
    <location>
        <begin position="1"/>
        <end position="27"/>
    </location>
</feature>
<proteinExistence type="predicted"/>
<feature type="region of interest" description="Disordered" evidence="1">
    <location>
        <begin position="167"/>
        <end position="223"/>
    </location>
</feature>
<dbReference type="InParanoid" id="G0PK50"/>
<dbReference type="EMBL" id="GL380808">
    <property type="protein sequence ID" value="EGT31725.1"/>
    <property type="molecule type" value="Genomic_DNA"/>
</dbReference>
<sequence>MGVLDTSDNQSIQQCQSSPKRQNTGQSEYAPPAKRQGQPIRQYEVTKPQLYKGIKVLPSDTPCAQVPKNNFNCNWERTEMTDEKIIEVLTAEETLDPKTLETPYAPFFGGYSDEEFTKELRSALKMKQQIDMEEKAGEAAEERQRIMEAIAEYEEKRKELLISMALSDEEEYSEDEESEGEESNSDTDEDEDHSDSETGSEAESEAEFEFETLEPEEQEETVLETCEETVVFDGFFEVVCEEEVTTGD</sequence>
<reference evidence="3" key="1">
    <citation type="submission" date="2011-07" db="EMBL/GenBank/DDBJ databases">
        <authorList>
            <consortium name="Caenorhabditis brenneri Sequencing and Analysis Consortium"/>
            <person name="Wilson R.K."/>
        </authorList>
    </citation>
    <scope>NUCLEOTIDE SEQUENCE [LARGE SCALE GENOMIC DNA]</scope>
    <source>
        <strain evidence="3">PB2801</strain>
    </source>
</reference>
<evidence type="ECO:0000313" key="3">
    <source>
        <dbReference type="Proteomes" id="UP000008068"/>
    </source>
</evidence>
<dbReference type="HOGENOM" id="CLU_1166725_0_0_1"/>
<dbReference type="AlphaFoldDB" id="G0PK50"/>
<gene>
    <name evidence="2" type="ORF">CAEBREN_00855</name>
</gene>